<dbReference type="RefSeq" id="WP_151882670.1">
    <property type="nucleotide sequence ID" value="NZ_WCTH01000011.1"/>
</dbReference>
<dbReference type="Proteomes" id="UP000487989">
    <property type="component" value="Unassembled WGS sequence"/>
</dbReference>
<reference evidence="1 2" key="1">
    <citation type="journal article" date="2019" name="Nat. Med.">
        <title>A library of human gut bacterial isolates paired with longitudinal multiomics data enables mechanistic microbiome research.</title>
        <authorList>
            <person name="Poyet M."/>
            <person name="Groussin M."/>
            <person name="Gibbons S.M."/>
            <person name="Avila-Pacheco J."/>
            <person name="Jiang X."/>
            <person name="Kearney S.M."/>
            <person name="Perrotta A.R."/>
            <person name="Berdy B."/>
            <person name="Zhao S."/>
            <person name="Lieberman T.D."/>
            <person name="Swanson P.K."/>
            <person name="Smith M."/>
            <person name="Roesemann S."/>
            <person name="Alexander J.E."/>
            <person name="Rich S.A."/>
            <person name="Livny J."/>
            <person name="Vlamakis H."/>
            <person name="Clish C."/>
            <person name="Bullock K."/>
            <person name="Deik A."/>
            <person name="Scott J."/>
            <person name="Pierce K.A."/>
            <person name="Xavier R.J."/>
            <person name="Alm E.J."/>
        </authorList>
    </citation>
    <scope>NUCLEOTIDE SEQUENCE [LARGE SCALE GENOMIC DNA]</scope>
    <source>
        <strain evidence="1 2">BIOML-A3</strain>
    </source>
</reference>
<comment type="caution">
    <text evidence="1">The sequence shown here is derived from an EMBL/GenBank/DDBJ whole genome shotgun (WGS) entry which is preliminary data.</text>
</comment>
<protein>
    <submittedName>
        <fullName evidence="1">Uncharacterized protein</fullName>
    </submittedName>
</protein>
<dbReference type="AlphaFoldDB" id="A0A7J5IH12"/>
<organism evidence="1 2">
    <name type="scientific">Bacteroides uniformis</name>
    <dbReference type="NCBI Taxonomy" id="820"/>
    <lineage>
        <taxon>Bacteria</taxon>
        <taxon>Pseudomonadati</taxon>
        <taxon>Bacteroidota</taxon>
        <taxon>Bacteroidia</taxon>
        <taxon>Bacteroidales</taxon>
        <taxon>Bacteroidaceae</taxon>
        <taxon>Bacteroides</taxon>
    </lineage>
</organism>
<sequence length="184" mass="21407">MKQFDGLYTKQLPDCNGLTVESWMDAHGVKRFEKNGKKKGYTPALLMDGWHEGMKNVEDKGTRAFVFRNVPAKYQPCTEDVERMGLRDMETFFRVFTKEEAEKVDGKPISRYMLTPVADNKWSVATILKGLKQKSNFEKENEKSVLSDLDWESLEHVYIVRFDKDTNGNVVRKVIEIKKELVQF</sequence>
<evidence type="ECO:0000313" key="1">
    <source>
        <dbReference type="EMBL" id="KAB4248360.1"/>
    </source>
</evidence>
<gene>
    <name evidence="1" type="ORF">GAP48_18590</name>
</gene>
<name>A0A7J5IH12_BACUN</name>
<accession>A0A7J5IH12</accession>
<dbReference type="EMBL" id="WCTJ01000039">
    <property type="protein sequence ID" value="KAB4248360.1"/>
    <property type="molecule type" value="Genomic_DNA"/>
</dbReference>
<proteinExistence type="predicted"/>
<evidence type="ECO:0000313" key="2">
    <source>
        <dbReference type="Proteomes" id="UP000487989"/>
    </source>
</evidence>